<dbReference type="PANTHER" id="PTHR43394">
    <property type="entry name" value="ATP-DEPENDENT PERMEASE MDL1, MITOCHONDRIAL"/>
    <property type="match status" value="1"/>
</dbReference>
<dbReference type="GO" id="GO:0005886">
    <property type="term" value="C:plasma membrane"/>
    <property type="evidence" value="ECO:0007669"/>
    <property type="project" value="UniProtKB-SubCell"/>
</dbReference>
<dbReference type="InterPro" id="IPR036640">
    <property type="entry name" value="ABC1_TM_sf"/>
</dbReference>
<evidence type="ECO:0000256" key="6">
    <source>
        <dbReference type="ARBA" id="ARBA00022840"/>
    </source>
</evidence>
<evidence type="ECO:0000259" key="10">
    <source>
        <dbReference type="PROSITE" id="PS50893"/>
    </source>
</evidence>
<dbReference type="InterPro" id="IPR011527">
    <property type="entry name" value="ABC1_TM_dom"/>
</dbReference>
<evidence type="ECO:0000256" key="1">
    <source>
        <dbReference type="ARBA" id="ARBA00004651"/>
    </source>
</evidence>
<feature type="transmembrane region" description="Helical" evidence="9">
    <location>
        <begin position="79"/>
        <end position="99"/>
    </location>
</feature>
<dbReference type="InterPro" id="IPR003439">
    <property type="entry name" value="ABC_transporter-like_ATP-bd"/>
</dbReference>
<keyword evidence="2" id="KW-0813">Transport</keyword>
<dbReference type="EMBL" id="WHOD01000109">
    <property type="protein sequence ID" value="NOU97310.1"/>
    <property type="molecule type" value="Genomic_DNA"/>
</dbReference>
<feature type="domain" description="ABC transporter" evidence="10">
    <location>
        <begin position="355"/>
        <end position="590"/>
    </location>
</feature>
<evidence type="ECO:0000256" key="5">
    <source>
        <dbReference type="ARBA" id="ARBA00022741"/>
    </source>
</evidence>
<dbReference type="InterPro" id="IPR027417">
    <property type="entry name" value="P-loop_NTPase"/>
</dbReference>
<proteinExistence type="predicted"/>
<dbReference type="SMART" id="SM00382">
    <property type="entry name" value="AAA"/>
    <property type="match status" value="1"/>
</dbReference>
<dbReference type="SUPFAM" id="SSF90123">
    <property type="entry name" value="ABC transporter transmembrane region"/>
    <property type="match status" value="1"/>
</dbReference>
<feature type="domain" description="ABC transmembrane type-1" evidence="11">
    <location>
        <begin position="40"/>
        <end position="321"/>
    </location>
</feature>
<keyword evidence="7 9" id="KW-1133">Transmembrane helix</keyword>
<dbReference type="AlphaFoldDB" id="A0A972GWA5"/>
<dbReference type="Gene3D" id="3.40.50.300">
    <property type="entry name" value="P-loop containing nucleotide triphosphate hydrolases"/>
    <property type="match status" value="1"/>
</dbReference>
<dbReference type="InterPro" id="IPR003593">
    <property type="entry name" value="AAA+_ATPase"/>
</dbReference>
<dbReference type="PANTHER" id="PTHR43394:SF1">
    <property type="entry name" value="ATP-BINDING CASSETTE SUB-FAMILY B MEMBER 10, MITOCHONDRIAL"/>
    <property type="match status" value="1"/>
</dbReference>
<dbReference type="GO" id="GO:0016887">
    <property type="term" value="F:ATP hydrolysis activity"/>
    <property type="evidence" value="ECO:0007669"/>
    <property type="project" value="InterPro"/>
</dbReference>
<evidence type="ECO:0000256" key="8">
    <source>
        <dbReference type="ARBA" id="ARBA00023136"/>
    </source>
</evidence>
<evidence type="ECO:0000256" key="4">
    <source>
        <dbReference type="ARBA" id="ARBA00022692"/>
    </source>
</evidence>
<comment type="subcellular location">
    <subcellularLocation>
        <location evidence="1">Cell membrane</location>
        <topology evidence="1">Multi-pass membrane protein</topology>
    </subcellularLocation>
</comment>
<dbReference type="Pfam" id="PF00005">
    <property type="entry name" value="ABC_tran"/>
    <property type="match status" value="1"/>
</dbReference>
<comment type="caution">
    <text evidence="12">The sequence shown here is derived from an EMBL/GenBank/DDBJ whole genome shotgun (WGS) entry which is preliminary data.</text>
</comment>
<reference evidence="12" key="1">
    <citation type="submission" date="2019-10" db="EMBL/GenBank/DDBJ databases">
        <title>Description of Paenibacillus glebae sp. nov.</title>
        <authorList>
            <person name="Carlier A."/>
            <person name="Qi S."/>
        </authorList>
    </citation>
    <scope>NUCLEOTIDE SEQUENCE</scope>
    <source>
        <strain evidence="12">LMG 31456</strain>
    </source>
</reference>
<evidence type="ECO:0000256" key="2">
    <source>
        <dbReference type="ARBA" id="ARBA00022448"/>
    </source>
</evidence>
<dbReference type="PROSITE" id="PS50893">
    <property type="entry name" value="ABC_TRANSPORTER_2"/>
    <property type="match status" value="1"/>
</dbReference>
<dbReference type="RefSeq" id="WP_171655546.1">
    <property type="nucleotide sequence ID" value="NZ_WHOD01000109.1"/>
</dbReference>
<organism evidence="12 13">
    <name type="scientific">Paenibacillus foliorum</name>
    <dbReference type="NCBI Taxonomy" id="2654974"/>
    <lineage>
        <taxon>Bacteria</taxon>
        <taxon>Bacillati</taxon>
        <taxon>Bacillota</taxon>
        <taxon>Bacilli</taxon>
        <taxon>Bacillales</taxon>
        <taxon>Paenibacillaceae</taxon>
        <taxon>Paenibacillus</taxon>
    </lineage>
</organism>
<keyword evidence="5" id="KW-0547">Nucleotide-binding</keyword>
<evidence type="ECO:0000256" key="7">
    <source>
        <dbReference type="ARBA" id="ARBA00022989"/>
    </source>
</evidence>
<keyword evidence="3" id="KW-1003">Cell membrane</keyword>
<dbReference type="FunFam" id="3.40.50.300:FF:000221">
    <property type="entry name" value="Multidrug ABC transporter ATP-binding protein"/>
    <property type="match status" value="1"/>
</dbReference>
<dbReference type="Pfam" id="PF00664">
    <property type="entry name" value="ABC_membrane"/>
    <property type="match status" value="1"/>
</dbReference>
<accession>A0A972GWA5</accession>
<protein>
    <submittedName>
        <fullName evidence="12">ATP-binding cassette domain-containing protein</fullName>
    </submittedName>
</protein>
<dbReference type="InterPro" id="IPR039421">
    <property type="entry name" value="Type_1_exporter"/>
</dbReference>
<dbReference type="Proteomes" id="UP000641588">
    <property type="component" value="Unassembled WGS sequence"/>
</dbReference>
<name>A0A972GWA5_9BACL</name>
<keyword evidence="13" id="KW-1185">Reference proteome</keyword>
<evidence type="ECO:0000313" key="13">
    <source>
        <dbReference type="Proteomes" id="UP000641588"/>
    </source>
</evidence>
<dbReference type="PROSITE" id="PS50929">
    <property type="entry name" value="ABC_TM1F"/>
    <property type="match status" value="1"/>
</dbReference>
<evidence type="ECO:0000256" key="9">
    <source>
        <dbReference type="SAM" id="Phobius"/>
    </source>
</evidence>
<keyword evidence="6 12" id="KW-0067">ATP-binding</keyword>
<sequence length="601" mass="66579">MSARIRSHLLVIRQYFSMHDIQKAFSVLLPYIAGQWKAYLGLFVCVLIDICLTLSFAWFLGDVTDSVVQGQLYRLKGLIPLGAALIILSIISTYTDIYLESVAVNAVKRELKTNLYKHILLLPAKNVSSFHSGQLLSSFTNDIHSIDGVIGRSLVDLIKLPLISIAVFIYLVQISWELSLISLLIAPIAILCGAVFGLMLRRNSSSIFNLAGSMNSLLNETFQGLFVIRAFTLEQLFHKKFSSQNRELYSLELKDAKIRGWFHAGGDGIGTMVFLTCLCMGAYLVSNDVISVGALLSFVNLTNHLVYPLTGLAALWAGFQRSVSAVERISRVLEQPVQSTDLPKNLIPQPFIKSIQFHNITFSYDGQLHNLFEHLNLNIPAGKVTAVVGASGAGKSTLFNLLQGFYKPQSGVILVDDKSTEELSDSQLRSYFAHVPQETFLFDGTVMDNLLVARRGITRSEMVQAAAIANIHSFIQSLPDGYETEIGERGIRLSGGQKQRIAIARAILKNAPILLLDEATSALDNETEYQVKEALDHLMINRTTLVIAHRLSTVQNADWIIVLDKGRIVQTGHHDELIAKQGVYRNLYDSLLRKGMTGVGR</sequence>
<keyword evidence="4 9" id="KW-0812">Transmembrane</keyword>
<dbReference type="SUPFAM" id="SSF52540">
    <property type="entry name" value="P-loop containing nucleoside triphosphate hydrolases"/>
    <property type="match status" value="1"/>
</dbReference>
<gene>
    <name evidence="12" type="ORF">GC093_29380</name>
</gene>
<dbReference type="GO" id="GO:0015421">
    <property type="term" value="F:ABC-type oligopeptide transporter activity"/>
    <property type="evidence" value="ECO:0007669"/>
    <property type="project" value="TreeGrafter"/>
</dbReference>
<evidence type="ECO:0000259" key="11">
    <source>
        <dbReference type="PROSITE" id="PS50929"/>
    </source>
</evidence>
<dbReference type="PROSITE" id="PS00211">
    <property type="entry name" value="ABC_TRANSPORTER_1"/>
    <property type="match status" value="1"/>
</dbReference>
<keyword evidence="8 9" id="KW-0472">Membrane</keyword>
<feature type="transmembrane region" description="Helical" evidence="9">
    <location>
        <begin position="178"/>
        <end position="200"/>
    </location>
</feature>
<dbReference type="Gene3D" id="1.20.1560.10">
    <property type="entry name" value="ABC transporter type 1, transmembrane domain"/>
    <property type="match status" value="1"/>
</dbReference>
<dbReference type="InterPro" id="IPR017871">
    <property type="entry name" value="ABC_transporter-like_CS"/>
</dbReference>
<feature type="transmembrane region" description="Helical" evidence="9">
    <location>
        <begin position="154"/>
        <end position="172"/>
    </location>
</feature>
<evidence type="ECO:0000313" key="12">
    <source>
        <dbReference type="EMBL" id="NOU97310.1"/>
    </source>
</evidence>
<evidence type="ECO:0000256" key="3">
    <source>
        <dbReference type="ARBA" id="ARBA00022475"/>
    </source>
</evidence>
<feature type="transmembrane region" description="Helical" evidence="9">
    <location>
        <begin position="38"/>
        <end position="59"/>
    </location>
</feature>
<dbReference type="GO" id="GO:0005524">
    <property type="term" value="F:ATP binding"/>
    <property type="evidence" value="ECO:0007669"/>
    <property type="project" value="UniProtKB-KW"/>
</dbReference>